<accession>A0ACC1IZV9</accession>
<dbReference type="EMBL" id="JANBPW010005707">
    <property type="protein sequence ID" value="KAJ1932054.1"/>
    <property type="molecule type" value="Genomic_DNA"/>
</dbReference>
<evidence type="ECO:0000313" key="1">
    <source>
        <dbReference type="EMBL" id="KAJ1932054.1"/>
    </source>
</evidence>
<proteinExistence type="predicted"/>
<dbReference type="Proteomes" id="UP001150603">
    <property type="component" value="Unassembled WGS sequence"/>
</dbReference>
<comment type="caution">
    <text evidence="1">The sequence shown here is derived from an EMBL/GenBank/DDBJ whole genome shotgun (WGS) entry which is preliminary data.</text>
</comment>
<reference evidence="1" key="1">
    <citation type="submission" date="2022-07" db="EMBL/GenBank/DDBJ databases">
        <title>Phylogenomic reconstructions and comparative analyses of Kickxellomycotina fungi.</title>
        <authorList>
            <person name="Reynolds N.K."/>
            <person name="Stajich J.E."/>
            <person name="Barry K."/>
            <person name="Grigoriev I.V."/>
            <person name="Crous P."/>
            <person name="Smith M.E."/>
        </authorList>
    </citation>
    <scope>NUCLEOTIDE SEQUENCE</scope>
    <source>
        <strain evidence="1">NRRL 5244</strain>
    </source>
</reference>
<name>A0ACC1IZV9_9FUNG</name>
<keyword evidence="2" id="KW-1185">Reference proteome</keyword>
<feature type="non-terminal residue" evidence="1">
    <location>
        <position position="342"/>
    </location>
</feature>
<protein>
    <submittedName>
        <fullName evidence="1">Uncharacterized protein</fullName>
    </submittedName>
</protein>
<gene>
    <name evidence="1" type="ORF">FBU59_006501</name>
</gene>
<organism evidence="1 2">
    <name type="scientific">Linderina macrospora</name>
    <dbReference type="NCBI Taxonomy" id="4868"/>
    <lineage>
        <taxon>Eukaryota</taxon>
        <taxon>Fungi</taxon>
        <taxon>Fungi incertae sedis</taxon>
        <taxon>Zoopagomycota</taxon>
        <taxon>Kickxellomycotina</taxon>
        <taxon>Kickxellomycetes</taxon>
        <taxon>Kickxellales</taxon>
        <taxon>Kickxellaceae</taxon>
        <taxon>Linderina</taxon>
    </lineage>
</organism>
<sequence>MMRPHMMRPPAPKRQGGFMSGLRELMQHISYADLVPIVGTLGTFAYHKVRNSGKHDGPKYQKPSWISTVNNAAFVYSAYDFCQPLMKNNAPSNSQPGARPGGSGGGGGGGLNWASILATAIGAARPQMHGGFYPYPQPDKSTQALHHIIGSLFKKGKSRGVATNDNDPITLDDFDGSCAIDKRTAEYYHSMLFSPQADMSKATVQMMGGAAAIQSLLSEGQVQEALKKAMREGQANKLPKDLRPDQALLGIALSESDQLMQRKSAVVRLSPDDTLINIAKITIATVIQIKMDEEKAAGQGPVASHGRQEGEAHGGQKKKPQRRHSTTEQTPHHYGYSATTGQ</sequence>
<evidence type="ECO:0000313" key="2">
    <source>
        <dbReference type="Proteomes" id="UP001150603"/>
    </source>
</evidence>